<feature type="transmembrane region" description="Helical" evidence="1">
    <location>
        <begin position="227"/>
        <end position="250"/>
    </location>
</feature>
<dbReference type="AlphaFoldDB" id="A0A1S1LLW6"/>
<keyword evidence="1" id="KW-1133">Transmembrane helix</keyword>
<reference evidence="2 3" key="1">
    <citation type="submission" date="2016-10" db="EMBL/GenBank/DDBJ databases">
        <title>Evaluation of Human, Veterinary and Environmental Mycobacterium chelonae Isolates by Core Genome Phylogenomic Analysis, Targeted Gene Comparison, and Anti-microbial Susceptibility Patterns: A Tale of Mistaken Identities.</title>
        <authorList>
            <person name="Fogelson S.B."/>
            <person name="Camus A.C."/>
            <person name="Lorenz W."/>
            <person name="Vasireddy R."/>
            <person name="Vasireddy S."/>
            <person name="Smith T."/>
            <person name="Brown-Elliott B.A."/>
            <person name="Wallace R.J.Jr."/>
            <person name="Hasan N.A."/>
            <person name="Reischl U."/>
            <person name="Sanchez S."/>
        </authorList>
    </citation>
    <scope>NUCLEOTIDE SEQUENCE [LARGE SCALE GENOMIC DNA]</scope>
    <source>
        <strain evidence="2 3">15515</strain>
    </source>
</reference>
<feature type="transmembrane region" description="Helical" evidence="1">
    <location>
        <begin position="187"/>
        <end position="207"/>
    </location>
</feature>
<evidence type="ECO:0000256" key="1">
    <source>
        <dbReference type="SAM" id="Phobius"/>
    </source>
</evidence>
<dbReference type="EMBL" id="MLIQ01000017">
    <property type="protein sequence ID" value="OHU54188.1"/>
    <property type="molecule type" value="Genomic_DNA"/>
</dbReference>
<feature type="transmembrane region" description="Helical" evidence="1">
    <location>
        <begin position="77"/>
        <end position="94"/>
    </location>
</feature>
<dbReference type="RefSeq" id="WP_057970097.1">
    <property type="nucleotide sequence ID" value="NZ_JAAOOU010000001.1"/>
</dbReference>
<proteinExistence type="predicted"/>
<accession>A0A1S1LLW6</accession>
<dbReference type="Proteomes" id="UP000180043">
    <property type="component" value="Unassembled WGS sequence"/>
</dbReference>
<feature type="transmembrane region" description="Helical" evidence="1">
    <location>
        <begin position="37"/>
        <end position="57"/>
    </location>
</feature>
<name>A0A1S1LLW6_MYCCH</name>
<feature type="transmembrane region" description="Helical" evidence="1">
    <location>
        <begin position="106"/>
        <end position="125"/>
    </location>
</feature>
<feature type="transmembrane region" description="Helical" evidence="1">
    <location>
        <begin position="151"/>
        <end position="175"/>
    </location>
</feature>
<gene>
    <name evidence="2" type="ORF">BKG82_18115</name>
</gene>
<protein>
    <submittedName>
        <fullName evidence="2">Uncharacterized protein</fullName>
    </submittedName>
</protein>
<comment type="caution">
    <text evidence="2">The sequence shown here is derived from an EMBL/GenBank/DDBJ whole genome shotgun (WGS) entry which is preliminary data.</text>
</comment>
<organism evidence="2 3">
    <name type="scientific">Mycobacteroides chelonae</name>
    <name type="common">Mycobacterium chelonae</name>
    <dbReference type="NCBI Taxonomy" id="1774"/>
    <lineage>
        <taxon>Bacteria</taxon>
        <taxon>Bacillati</taxon>
        <taxon>Actinomycetota</taxon>
        <taxon>Actinomycetes</taxon>
        <taxon>Mycobacteriales</taxon>
        <taxon>Mycobacteriaceae</taxon>
        <taxon>Mycobacteroides</taxon>
    </lineage>
</organism>
<sequence>MITRSIWEVMQAVRVAVLICFLPVVLYRIWRLIRYRTSIPAVAVTAFGASAWLWLLAFTDSVWNVLPQIVRAVSMGGWPAITIAACLQVFVVGISGDASPDRVRRGLRITFAMATLALVVVTLTVRNSSVLMTTYDALTISNIVYSGGDRASAIATIVTSGYVISVVLQMMWVGFRHADRTPVGVGLGLLATASAFQVVGSLCGGVWRPLAHGEGFIGSPVGLWFQTLPGCVAAILMVAGFLWAPVVSHVQARRDMKRLRPLHSMLADMFRGLFPPTESQIRLSDKVFEWSTHIQDGLTLLAQSRGVPLDSSAMVPEEEAARALAVSNWILGQSSAGFSCAWLRPPVDVSDQAWVLAIADSYRNCMETSGVQEVGRERLPVGG</sequence>
<evidence type="ECO:0000313" key="3">
    <source>
        <dbReference type="Proteomes" id="UP000180043"/>
    </source>
</evidence>
<evidence type="ECO:0000313" key="2">
    <source>
        <dbReference type="EMBL" id="OHU54188.1"/>
    </source>
</evidence>
<feature type="transmembrane region" description="Helical" evidence="1">
    <location>
        <begin position="12"/>
        <end position="30"/>
    </location>
</feature>
<keyword evidence="1" id="KW-0812">Transmembrane</keyword>
<keyword evidence="1" id="KW-0472">Membrane</keyword>